<dbReference type="Proteomes" id="UP001454036">
    <property type="component" value="Unassembled WGS sequence"/>
</dbReference>
<comment type="caution">
    <text evidence="2">The sequence shown here is derived from an EMBL/GenBank/DDBJ whole genome shotgun (WGS) entry which is preliminary data.</text>
</comment>
<name>A0AAV3P574_LITER</name>
<evidence type="ECO:0000313" key="3">
    <source>
        <dbReference type="Proteomes" id="UP001454036"/>
    </source>
</evidence>
<evidence type="ECO:0000256" key="1">
    <source>
        <dbReference type="SAM" id="Phobius"/>
    </source>
</evidence>
<proteinExistence type="predicted"/>
<accession>A0AAV3P574</accession>
<evidence type="ECO:0000313" key="2">
    <source>
        <dbReference type="EMBL" id="GAA0146368.1"/>
    </source>
</evidence>
<feature type="transmembrane region" description="Helical" evidence="1">
    <location>
        <begin position="33"/>
        <end position="51"/>
    </location>
</feature>
<keyword evidence="3" id="KW-1185">Reference proteome</keyword>
<dbReference type="EMBL" id="BAABME010000918">
    <property type="protein sequence ID" value="GAA0146368.1"/>
    <property type="molecule type" value="Genomic_DNA"/>
</dbReference>
<gene>
    <name evidence="2" type="ORF">LIER_06346</name>
</gene>
<sequence>MADLPLAKVAAVGGSGEGSNPPKNPLDDRSSSYYFSIKIYLVLLLLQLLFYGQIMMNFRSPFYCLLSLVSHRKMHFFNGSEVKPTDALTREAWEVLQAKLVQEA</sequence>
<keyword evidence="1" id="KW-1133">Transmembrane helix</keyword>
<organism evidence="2 3">
    <name type="scientific">Lithospermum erythrorhizon</name>
    <name type="common">Purple gromwell</name>
    <name type="synonym">Lithospermum officinale var. erythrorhizon</name>
    <dbReference type="NCBI Taxonomy" id="34254"/>
    <lineage>
        <taxon>Eukaryota</taxon>
        <taxon>Viridiplantae</taxon>
        <taxon>Streptophyta</taxon>
        <taxon>Embryophyta</taxon>
        <taxon>Tracheophyta</taxon>
        <taxon>Spermatophyta</taxon>
        <taxon>Magnoliopsida</taxon>
        <taxon>eudicotyledons</taxon>
        <taxon>Gunneridae</taxon>
        <taxon>Pentapetalae</taxon>
        <taxon>asterids</taxon>
        <taxon>lamiids</taxon>
        <taxon>Boraginales</taxon>
        <taxon>Boraginaceae</taxon>
        <taxon>Boraginoideae</taxon>
        <taxon>Lithospermeae</taxon>
        <taxon>Lithospermum</taxon>
    </lineage>
</organism>
<keyword evidence="1" id="KW-0812">Transmembrane</keyword>
<dbReference type="AlphaFoldDB" id="A0AAV3P574"/>
<keyword evidence="1" id="KW-0472">Membrane</keyword>
<reference evidence="2 3" key="1">
    <citation type="submission" date="2024-01" db="EMBL/GenBank/DDBJ databases">
        <title>The complete chloroplast genome sequence of Lithospermum erythrorhizon: insights into the phylogenetic relationship among Boraginaceae species and the maternal lineages of purple gromwells.</title>
        <authorList>
            <person name="Okada T."/>
            <person name="Watanabe K."/>
        </authorList>
    </citation>
    <scope>NUCLEOTIDE SEQUENCE [LARGE SCALE GENOMIC DNA]</scope>
</reference>
<protein>
    <submittedName>
        <fullName evidence="2">Uncharacterized protein</fullName>
    </submittedName>
</protein>